<evidence type="ECO:0008006" key="3">
    <source>
        <dbReference type="Google" id="ProtNLM"/>
    </source>
</evidence>
<gene>
    <name evidence="1" type="ORF">DFH08DRAFT_683412</name>
</gene>
<keyword evidence="2" id="KW-1185">Reference proteome</keyword>
<feature type="non-terminal residue" evidence="1">
    <location>
        <position position="195"/>
    </location>
</feature>
<evidence type="ECO:0000313" key="2">
    <source>
        <dbReference type="Proteomes" id="UP001218218"/>
    </source>
</evidence>
<sequence length="195" mass="21973">MTQRRNGIDAWGTSHNATFGPAKYQVAGFSRRRIPHPFLANKTVPEPRFDLQLGPHIVKTMTSVKLLGVHLDRELRWHQQCTAALAKGEAWLIQTARIARASRGIGARDMRRLYLGVCVPRMLYAADLFLSPPACNRSLLARVDPSERRERAIIKKLRSIQRRAALAITGALRSTPTDTLDVYAHLLPVEYLVDK</sequence>
<name>A0AAD7ANR6_9AGAR</name>
<protein>
    <recommendedName>
        <fullName evidence="3">RNA-directed DNA polymerase from mobile element jockey</fullName>
    </recommendedName>
</protein>
<dbReference type="EMBL" id="JARIHO010000004">
    <property type="protein sequence ID" value="KAJ7362929.1"/>
    <property type="molecule type" value="Genomic_DNA"/>
</dbReference>
<accession>A0AAD7ANR6</accession>
<proteinExistence type="predicted"/>
<dbReference type="Proteomes" id="UP001218218">
    <property type="component" value="Unassembled WGS sequence"/>
</dbReference>
<evidence type="ECO:0000313" key="1">
    <source>
        <dbReference type="EMBL" id="KAJ7362929.1"/>
    </source>
</evidence>
<comment type="caution">
    <text evidence="1">The sequence shown here is derived from an EMBL/GenBank/DDBJ whole genome shotgun (WGS) entry which is preliminary data.</text>
</comment>
<organism evidence="1 2">
    <name type="scientific">Mycena albidolilacea</name>
    <dbReference type="NCBI Taxonomy" id="1033008"/>
    <lineage>
        <taxon>Eukaryota</taxon>
        <taxon>Fungi</taxon>
        <taxon>Dikarya</taxon>
        <taxon>Basidiomycota</taxon>
        <taxon>Agaricomycotina</taxon>
        <taxon>Agaricomycetes</taxon>
        <taxon>Agaricomycetidae</taxon>
        <taxon>Agaricales</taxon>
        <taxon>Marasmiineae</taxon>
        <taxon>Mycenaceae</taxon>
        <taxon>Mycena</taxon>
    </lineage>
</organism>
<dbReference type="AlphaFoldDB" id="A0AAD7ANR6"/>
<reference evidence="1" key="1">
    <citation type="submission" date="2023-03" db="EMBL/GenBank/DDBJ databases">
        <title>Massive genome expansion in bonnet fungi (Mycena s.s.) driven by repeated elements and novel gene families across ecological guilds.</title>
        <authorList>
            <consortium name="Lawrence Berkeley National Laboratory"/>
            <person name="Harder C.B."/>
            <person name="Miyauchi S."/>
            <person name="Viragh M."/>
            <person name="Kuo A."/>
            <person name="Thoen E."/>
            <person name="Andreopoulos B."/>
            <person name="Lu D."/>
            <person name="Skrede I."/>
            <person name="Drula E."/>
            <person name="Henrissat B."/>
            <person name="Morin E."/>
            <person name="Kohler A."/>
            <person name="Barry K."/>
            <person name="LaButti K."/>
            <person name="Morin E."/>
            <person name="Salamov A."/>
            <person name="Lipzen A."/>
            <person name="Mereny Z."/>
            <person name="Hegedus B."/>
            <person name="Baldrian P."/>
            <person name="Stursova M."/>
            <person name="Weitz H."/>
            <person name="Taylor A."/>
            <person name="Grigoriev I.V."/>
            <person name="Nagy L.G."/>
            <person name="Martin F."/>
            <person name="Kauserud H."/>
        </authorList>
    </citation>
    <scope>NUCLEOTIDE SEQUENCE</scope>
    <source>
        <strain evidence="1">CBHHK002</strain>
    </source>
</reference>